<dbReference type="GO" id="GO:0006352">
    <property type="term" value="P:DNA-templated transcription initiation"/>
    <property type="evidence" value="ECO:0007669"/>
    <property type="project" value="InterPro"/>
</dbReference>
<dbReference type="PRINTS" id="PR00046">
    <property type="entry name" value="SIGMA70FCT"/>
</dbReference>
<dbReference type="PROSITE" id="PS51913">
    <property type="entry name" value="HTH_HARE"/>
    <property type="match status" value="1"/>
</dbReference>
<dbReference type="Pfam" id="PF04545">
    <property type="entry name" value="Sigma70_r4"/>
    <property type="match status" value="1"/>
</dbReference>
<sequence length="343" mass="39285">MISAQKTINSLLAHLTPRQKQVIESRFGLGKGREIETLAAIGNRIDITRERVRQIEKAALLEIKQHISKDNVSTEIVNRLVKYIKNCGGVIRKDALLNYAKEFIEGIHDNHIAFLLEGSAAFSVHQEDKDFHPFYYADKESFQTAKVLINDWALFLKNKKSDALSGLYKKHLEDFIKMKGITKTEAEHMLSVTKKIHSNPFGDVGLSDWPEINPKTTRDRIYLVLKKKKKPLHFEEITEAINDAKLSAQLALAPTVHNELIKDVRFVLVGRGMYGLKEHGYEPGIARDVIHRILKKHGPLSTEEIIQKVNEQRFFKPNTVIINLQNKSFFERLPDGNYRVQEA</sequence>
<dbReference type="InterPro" id="IPR038087">
    <property type="entry name" value="RNAP_delta_N_dom_sf"/>
</dbReference>
<keyword evidence="1" id="KW-0804">Transcription</keyword>
<dbReference type="Gene3D" id="1.10.10.1250">
    <property type="entry name" value="RNA polymerase, subunit delta, N-terminal domain"/>
    <property type="match status" value="1"/>
</dbReference>
<dbReference type="Proteomes" id="UP000179106">
    <property type="component" value="Unassembled WGS sequence"/>
</dbReference>
<comment type="caution">
    <text evidence="3">The sequence shown here is derived from an EMBL/GenBank/DDBJ whole genome shotgun (WGS) entry which is preliminary data.</text>
</comment>
<dbReference type="STRING" id="1802126.A3B25_01260"/>
<dbReference type="PANTHER" id="PTHR30603">
    <property type="entry name" value="RNA POLYMERASE SIGMA FACTOR RPO"/>
    <property type="match status" value="1"/>
</dbReference>
<accession>A0A1G2GV10</accession>
<dbReference type="GO" id="GO:0003700">
    <property type="term" value="F:DNA-binding transcription factor activity"/>
    <property type="evidence" value="ECO:0007669"/>
    <property type="project" value="InterPro"/>
</dbReference>
<feature type="domain" description="HTH HARE-type" evidence="2">
    <location>
        <begin position="215"/>
        <end position="279"/>
    </location>
</feature>
<evidence type="ECO:0000313" key="4">
    <source>
        <dbReference type="Proteomes" id="UP000179106"/>
    </source>
</evidence>
<dbReference type="InterPro" id="IPR036388">
    <property type="entry name" value="WH-like_DNA-bd_sf"/>
</dbReference>
<evidence type="ECO:0000313" key="3">
    <source>
        <dbReference type="EMBL" id="OGZ53658.1"/>
    </source>
</evidence>
<dbReference type="InterPro" id="IPR007759">
    <property type="entry name" value="Asxl_HARE-HTH"/>
</dbReference>
<gene>
    <name evidence="3" type="ORF">A3B25_01260</name>
</gene>
<evidence type="ECO:0000256" key="1">
    <source>
        <dbReference type="ARBA" id="ARBA00023163"/>
    </source>
</evidence>
<organism evidence="3 4">
    <name type="scientific">Candidatus Ryanbacteria bacterium RIFCSPLOWO2_01_FULL_48_26</name>
    <dbReference type="NCBI Taxonomy" id="1802126"/>
    <lineage>
        <taxon>Bacteria</taxon>
        <taxon>Candidatus Ryaniibacteriota</taxon>
    </lineage>
</organism>
<name>A0A1G2GV10_9BACT</name>
<dbReference type="InterPro" id="IPR007630">
    <property type="entry name" value="RNA_pol_sigma70_r4"/>
</dbReference>
<dbReference type="PANTHER" id="PTHR30603:SF60">
    <property type="entry name" value="RNA POLYMERASE SIGMA FACTOR RPOD"/>
    <property type="match status" value="1"/>
</dbReference>
<dbReference type="InterPro" id="IPR000943">
    <property type="entry name" value="RNA_pol_sigma70"/>
</dbReference>
<dbReference type="AlphaFoldDB" id="A0A1G2GV10"/>
<reference evidence="3 4" key="1">
    <citation type="journal article" date="2016" name="Nat. Commun.">
        <title>Thousands of microbial genomes shed light on interconnected biogeochemical processes in an aquifer system.</title>
        <authorList>
            <person name="Anantharaman K."/>
            <person name="Brown C.T."/>
            <person name="Hug L.A."/>
            <person name="Sharon I."/>
            <person name="Castelle C.J."/>
            <person name="Probst A.J."/>
            <person name="Thomas B.C."/>
            <person name="Singh A."/>
            <person name="Wilkins M.J."/>
            <person name="Karaoz U."/>
            <person name="Brodie E.L."/>
            <person name="Williams K.H."/>
            <person name="Hubbard S.S."/>
            <person name="Banfield J.F."/>
        </authorList>
    </citation>
    <scope>NUCLEOTIDE SEQUENCE [LARGE SCALE GENOMIC DNA]</scope>
</reference>
<protein>
    <recommendedName>
        <fullName evidence="2">HTH HARE-type domain-containing protein</fullName>
    </recommendedName>
</protein>
<proteinExistence type="predicted"/>
<dbReference type="InterPro" id="IPR050239">
    <property type="entry name" value="Sigma-70_RNA_pol_init_factors"/>
</dbReference>
<dbReference type="EMBL" id="MHNW01000014">
    <property type="protein sequence ID" value="OGZ53658.1"/>
    <property type="molecule type" value="Genomic_DNA"/>
</dbReference>
<dbReference type="Gene3D" id="1.10.10.10">
    <property type="entry name" value="Winged helix-like DNA-binding domain superfamily/Winged helix DNA-binding domain"/>
    <property type="match status" value="1"/>
</dbReference>
<dbReference type="CDD" id="cd06171">
    <property type="entry name" value="Sigma70_r4"/>
    <property type="match status" value="1"/>
</dbReference>
<dbReference type="SUPFAM" id="SSF88659">
    <property type="entry name" value="Sigma3 and sigma4 domains of RNA polymerase sigma factors"/>
    <property type="match status" value="1"/>
</dbReference>
<dbReference type="InterPro" id="IPR013324">
    <property type="entry name" value="RNA_pol_sigma_r3/r4-like"/>
</dbReference>
<evidence type="ECO:0000259" key="2">
    <source>
        <dbReference type="PROSITE" id="PS51913"/>
    </source>
</evidence>